<feature type="transmembrane region" description="Helical" evidence="1">
    <location>
        <begin position="118"/>
        <end position="136"/>
    </location>
</feature>
<proteinExistence type="predicted"/>
<dbReference type="PANTHER" id="PTHR34152">
    <property type="entry name" value="PROTEIN CBG12353-RELATED"/>
    <property type="match status" value="1"/>
</dbReference>
<protein>
    <recommendedName>
        <fullName evidence="4">Serpentine receptor class gamma</fullName>
    </recommendedName>
</protein>
<evidence type="ECO:0000256" key="1">
    <source>
        <dbReference type="SAM" id="Phobius"/>
    </source>
</evidence>
<evidence type="ECO:0008006" key="4">
    <source>
        <dbReference type="Google" id="ProtNLM"/>
    </source>
</evidence>
<evidence type="ECO:0000313" key="2">
    <source>
        <dbReference type="EMBL" id="PIC29218.1"/>
    </source>
</evidence>
<organism evidence="2 3">
    <name type="scientific">Caenorhabditis nigoni</name>
    <dbReference type="NCBI Taxonomy" id="1611254"/>
    <lineage>
        <taxon>Eukaryota</taxon>
        <taxon>Metazoa</taxon>
        <taxon>Ecdysozoa</taxon>
        <taxon>Nematoda</taxon>
        <taxon>Chromadorea</taxon>
        <taxon>Rhabditida</taxon>
        <taxon>Rhabditina</taxon>
        <taxon>Rhabditomorpha</taxon>
        <taxon>Rhabditoidea</taxon>
        <taxon>Rhabditidae</taxon>
        <taxon>Peloderinae</taxon>
        <taxon>Caenorhabditis</taxon>
    </lineage>
</organism>
<sequence length="190" mass="21894">MTLLDRPEKEVSEKSAICFLIISNIFYAILPVYFLFIGFKNLSKCPINPSLPIWLICVAIFIIIDRVIFWKILINEAKFEKTFPRPETDDFELIKKWEKDRAKSSSNILILAKTNLRILFFVAIIIGAVWSQKIIFTESCKPTLVFTVFGFSFAALICYLVSFIGTMYIMCVAWLSKLDLKAKKSLSRIV</sequence>
<dbReference type="EMBL" id="PDUG01000005">
    <property type="protein sequence ID" value="PIC29218.1"/>
    <property type="molecule type" value="Genomic_DNA"/>
</dbReference>
<reference evidence="3" key="1">
    <citation type="submission" date="2017-10" db="EMBL/GenBank/DDBJ databases">
        <title>Rapid genome shrinkage in a self-fertile nematode reveals novel sperm competition proteins.</title>
        <authorList>
            <person name="Yin D."/>
            <person name="Schwarz E.M."/>
            <person name="Thomas C.G."/>
            <person name="Felde R.L."/>
            <person name="Korf I.F."/>
            <person name="Cutter A.D."/>
            <person name="Schartner C.M."/>
            <person name="Ralston E.J."/>
            <person name="Meyer B.J."/>
            <person name="Haag E.S."/>
        </authorList>
    </citation>
    <scope>NUCLEOTIDE SEQUENCE [LARGE SCALE GENOMIC DNA]</scope>
    <source>
        <strain evidence="3">JU1422</strain>
    </source>
</reference>
<accession>A0A2G5TPR0</accession>
<comment type="caution">
    <text evidence="2">The sequence shown here is derived from an EMBL/GenBank/DDBJ whole genome shotgun (WGS) entry which is preliminary data.</text>
</comment>
<dbReference type="Proteomes" id="UP000230233">
    <property type="component" value="Chromosome V"/>
</dbReference>
<name>A0A2G5TPR0_9PELO</name>
<dbReference type="PANTHER" id="PTHR34152:SF6">
    <property type="entry name" value="GPDPASE_MEMB DOMAIN-CONTAINING PROTEIN-RELATED"/>
    <property type="match status" value="1"/>
</dbReference>
<feature type="transmembrane region" description="Helical" evidence="1">
    <location>
        <begin position="16"/>
        <end position="39"/>
    </location>
</feature>
<dbReference type="OrthoDB" id="5824395at2759"/>
<keyword evidence="1" id="KW-1133">Transmembrane helix</keyword>
<keyword evidence="1" id="KW-0472">Membrane</keyword>
<feature type="transmembrane region" description="Helical" evidence="1">
    <location>
        <begin position="51"/>
        <end position="73"/>
    </location>
</feature>
<keyword evidence="1" id="KW-0812">Transmembrane</keyword>
<feature type="transmembrane region" description="Helical" evidence="1">
    <location>
        <begin position="148"/>
        <end position="175"/>
    </location>
</feature>
<keyword evidence="3" id="KW-1185">Reference proteome</keyword>
<dbReference type="AlphaFoldDB" id="A0A2G5TPR0"/>
<evidence type="ECO:0000313" key="3">
    <source>
        <dbReference type="Proteomes" id="UP000230233"/>
    </source>
</evidence>
<gene>
    <name evidence="2" type="primary">Cnig_chr_V.g20881</name>
    <name evidence="2" type="ORF">B9Z55_020881</name>
</gene>